<name>A0AAW0EV18_9TRYP</name>
<accession>A0AAW0EV18</accession>
<organism evidence="2 3">
    <name type="scientific">Novymonas esmeraldas</name>
    <dbReference type="NCBI Taxonomy" id="1808958"/>
    <lineage>
        <taxon>Eukaryota</taxon>
        <taxon>Discoba</taxon>
        <taxon>Euglenozoa</taxon>
        <taxon>Kinetoplastea</taxon>
        <taxon>Metakinetoplastina</taxon>
        <taxon>Trypanosomatida</taxon>
        <taxon>Trypanosomatidae</taxon>
        <taxon>Novymonas</taxon>
    </lineage>
</organism>
<gene>
    <name evidence="2" type="ORF">NESM_000763400</name>
</gene>
<evidence type="ECO:0000313" key="2">
    <source>
        <dbReference type="EMBL" id="KAK7198077.1"/>
    </source>
</evidence>
<dbReference type="Proteomes" id="UP001430356">
    <property type="component" value="Unassembled WGS sequence"/>
</dbReference>
<evidence type="ECO:0000313" key="3">
    <source>
        <dbReference type="Proteomes" id="UP001430356"/>
    </source>
</evidence>
<proteinExistence type="predicted"/>
<evidence type="ECO:0000256" key="1">
    <source>
        <dbReference type="SAM" id="MobiDB-lite"/>
    </source>
</evidence>
<sequence>MAEVECVVASTAAQGGEGSDVRSMMTSSVSVKVELGLRVLSRRRLFESLLSSASRCDQWRGAAPSPSMSESVCAGAVMHRAAIAATVNSRCSGADVATAGGGAAAALEAAAWLGTGTSTGLSTAASVAAAAAAAAAAVVVVAAAATEEERDEAGVSRGVDGGRWSG</sequence>
<reference evidence="2 3" key="1">
    <citation type="journal article" date="2021" name="MBio">
        <title>A New Model Trypanosomatid, Novymonas esmeraldas: Genomic Perception of Its 'Candidatus Pandoraea novymonadis' Endosymbiont.</title>
        <authorList>
            <person name="Zakharova A."/>
            <person name="Saura A."/>
            <person name="Butenko A."/>
            <person name="Podesvova L."/>
            <person name="Warmusova S."/>
            <person name="Kostygov A.Y."/>
            <person name="Nenarokova A."/>
            <person name="Lukes J."/>
            <person name="Opperdoes F.R."/>
            <person name="Yurchenko V."/>
        </authorList>
    </citation>
    <scope>NUCLEOTIDE SEQUENCE [LARGE SCALE GENOMIC DNA]</scope>
    <source>
        <strain evidence="2 3">E262AT.01</strain>
    </source>
</reference>
<keyword evidence="3" id="KW-1185">Reference proteome</keyword>
<protein>
    <submittedName>
        <fullName evidence="2">Uncharacterized protein</fullName>
    </submittedName>
</protein>
<feature type="region of interest" description="Disordered" evidence="1">
    <location>
        <begin position="146"/>
        <end position="166"/>
    </location>
</feature>
<comment type="caution">
    <text evidence="2">The sequence shown here is derived from an EMBL/GenBank/DDBJ whole genome shotgun (WGS) entry which is preliminary data.</text>
</comment>
<dbReference type="EMBL" id="JAECZO010000130">
    <property type="protein sequence ID" value="KAK7198077.1"/>
    <property type="molecule type" value="Genomic_DNA"/>
</dbReference>
<dbReference type="AlphaFoldDB" id="A0AAW0EV18"/>